<protein>
    <submittedName>
        <fullName evidence="1">Uncharacterized protein</fullName>
    </submittedName>
</protein>
<sequence length="73" mass="8751">MRDDAHWPFYKFPCDMPQLETSLRPSLPTHYNFQHLAILKDFVPHLGPLWVRNILEACPLMQKLELHARLHYL</sequence>
<gene>
    <name evidence="1" type="ORF">ES332_D13G085400v1</name>
</gene>
<keyword evidence="2" id="KW-1185">Reference proteome</keyword>
<dbReference type="Proteomes" id="UP000322667">
    <property type="component" value="Chromosome D13"/>
</dbReference>
<dbReference type="AlphaFoldDB" id="A0A5D2HUJ2"/>
<proteinExistence type="predicted"/>
<dbReference type="EMBL" id="CM017635">
    <property type="protein sequence ID" value="TYH33818.1"/>
    <property type="molecule type" value="Genomic_DNA"/>
</dbReference>
<evidence type="ECO:0000313" key="1">
    <source>
        <dbReference type="EMBL" id="TYH33818.1"/>
    </source>
</evidence>
<reference evidence="1 2" key="1">
    <citation type="submission" date="2019-07" db="EMBL/GenBank/DDBJ databases">
        <title>WGS assembly of Gossypium tomentosum.</title>
        <authorList>
            <person name="Chen Z.J."/>
            <person name="Sreedasyam A."/>
            <person name="Ando A."/>
            <person name="Song Q."/>
            <person name="De L."/>
            <person name="Hulse-Kemp A."/>
            <person name="Ding M."/>
            <person name="Ye W."/>
            <person name="Kirkbride R."/>
            <person name="Jenkins J."/>
            <person name="Plott C."/>
            <person name="Lovell J."/>
            <person name="Lin Y.-M."/>
            <person name="Vaughn R."/>
            <person name="Liu B."/>
            <person name="Li W."/>
            <person name="Simpson S."/>
            <person name="Scheffler B."/>
            <person name="Saski C."/>
            <person name="Grover C."/>
            <person name="Hu G."/>
            <person name="Conover J."/>
            <person name="Carlson J."/>
            <person name="Shu S."/>
            <person name="Boston L."/>
            <person name="Williams M."/>
            <person name="Peterson D."/>
            <person name="Mcgee K."/>
            <person name="Jones D."/>
            <person name="Wendel J."/>
            <person name="Stelly D."/>
            <person name="Grimwood J."/>
            <person name="Schmutz J."/>
        </authorList>
    </citation>
    <scope>NUCLEOTIDE SEQUENCE [LARGE SCALE GENOMIC DNA]</scope>
    <source>
        <strain evidence="1">7179.01</strain>
    </source>
</reference>
<name>A0A5D2HUJ2_GOSTO</name>
<accession>A0A5D2HUJ2</accession>
<organism evidence="1 2">
    <name type="scientific">Gossypium tomentosum</name>
    <name type="common">Hawaiian cotton</name>
    <name type="synonym">Gossypium sandvicense</name>
    <dbReference type="NCBI Taxonomy" id="34277"/>
    <lineage>
        <taxon>Eukaryota</taxon>
        <taxon>Viridiplantae</taxon>
        <taxon>Streptophyta</taxon>
        <taxon>Embryophyta</taxon>
        <taxon>Tracheophyta</taxon>
        <taxon>Spermatophyta</taxon>
        <taxon>Magnoliopsida</taxon>
        <taxon>eudicotyledons</taxon>
        <taxon>Gunneridae</taxon>
        <taxon>Pentapetalae</taxon>
        <taxon>rosids</taxon>
        <taxon>malvids</taxon>
        <taxon>Malvales</taxon>
        <taxon>Malvaceae</taxon>
        <taxon>Malvoideae</taxon>
        <taxon>Gossypium</taxon>
    </lineage>
</organism>
<evidence type="ECO:0000313" key="2">
    <source>
        <dbReference type="Proteomes" id="UP000322667"/>
    </source>
</evidence>